<dbReference type="Proteomes" id="UP000033220">
    <property type="component" value="Chromosome DSM 122"/>
</dbReference>
<accession>H6SIV6</accession>
<dbReference type="PANTHER" id="PTHR32308:SF10">
    <property type="entry name" value="CITRATE LYASE SUBUNIT BETA"/>
    <property type="match status" value="1"/>
</dbReference>
<dbReference type="AlphaFoldDB" id="H6SIV6"/>
<evidence type="ECO:0000256" key="3">
    <source>
        <dbReference type="ARBA" id="ARBA00022723"/>
    </source>
</evidence>
<keyword evidence="9" id="KW-1185">Reference proteome</keyword>
<feature type="binding site" evidence="5">
    <location>
        <position position="201"/>
    </location>
    <ligand>
        <name>substrate</name>
    </ligand>
</feature>
<dbReference type="InterPro" id="IPR011206">
    <property type="entry name" value="Citrate_lyase_beta/mcl1/mcl2"/>
</dbReference>
<dbReference type="SUPFAM" id="SSF51621">
    <property type="entry name" value="Phosphoenolpyruvate/pyruvate domain"/>
    <property type="match status" value="1"/>
</dbReference>
<dbReference type="Gene3D" id="3.20.20.60">
    <property type="entry name" value="Phosphoenolpyruvate-binding domains"/>
    <property type="match status" value="1"/>
</dbReference>
<gene>
    <name evidence="8" type="ORF">RSPPHO_00107</name>
</gene>
<dbReference type="PANTHER" id="PTHR32308">
    <property type="entry name" value="LYASE BETA SUBUNIT, PUTATIVE (AFU_ORTHOLOGUE AFUA_4G13030)-RELATED"/>
    <property type="match status" value="1"/>
</dbReference>
<evidence type="ECO:0000256" key="1">
    <source>
        <dbReference type="ARBA" id="ARBA00001946"/>
    </source>
</evidence>
<dbReference type="Pfam" id="PF03328">
    <property type="entry name" value="HpcH_HpaI"/>
    <property type="match status" value="1"/>
</dbReference>
<evidence type="ECO:0000313" key="8">
    <source>
        <dbReference type="EMBL" id="CCG06733.1"/>
    </source>
</evidence>
<feature type="binding site" evidence="5">
    <location>
        <position position="136"/>
    </location>
    <ligand>
        <name>substrate</name>
    </ligand>
</feature>
<dbReference type="EMBL" id="HE663493">
    <property type="protein sequence ID" value="CCG06733.1"/>
    <property type="molecule type" value="Genomic_DNA"/>
</dbReference>
<keyword evidence="8" id="KW-0456">Lyase</keyword>
<dbReference type="InterPro" id="IPR015813">
    <property type="entry name" value="Pyrv/PenolPyrv_kinase-like_dom"/>
</dbReference>
<protein>
    <submittedName>
        <fullName evidence="8">Citrate lyase</fullName>
        <ecNumber evidence="8">4.1.3.6</ecNumber>
    </submittedName>
</protein>
<comment type="cofactor">
    <cofactor evidence="1">
        <name>Mg(2+)</name>
        <dbReference type="ChEBI" id="CHEBI:18420"/>
    </cofactor>
</comment>
<dbReference type="EC" id="4.1.3.6" evidence="8"/>
<feature type="binding site" evidence="6">
    <location>
        <position position="201"/>
    </location>
    <ligand>
        <name>Mg(2+)</name>
        <dbReference type="ChEBI" id="CHEBI:18420"/>
    </ligand>
</feature>
<evidence type="ECO:0000256" key="5">
    <source>
        <dbReference type="PIRSR" id="PIRSR015582-1"/>
    </source>
</evidence>
<dbReference type="PIRSF" id="PIRSF015582">
    <property type="entry name" value="Cit_lyase_B"/>
    <property type="match status" value="1"/>
</dbReference>
<dbReference type="PATRIC" id="fig|1150469.3.peg.152"/>
<evidence type="ECO:0000256" key="4">
    <source>
        <dbReference type="ARBA" id="ARBA00022842"/>
    </source>
</evidence>
<evidence type="ECO:0000256" key="2">
    <source>
        <dbReference type="ARBA" id="ARBA00005568"/>
    </source>
</evidence>
<comment type="similarity">
    <text evidence="2">Belongs to the HpcH/HpaI aldolase family.</text>
</comment>
<reference evidence="8 9" key="1">
    <citation type="submission" date="2012-02" db="EMBL/GenBank/DDBJ databases">
        <title>Shotgun genome sequence of Phaeospirillum photometricum DSM 122.</title>
        <authorList>
            <person name="Duquesne K."/>
            <person name="Sturgis J."/>
        </authorList>
    </citation>
    <scope>NUCLEOTIDE SEQUENCE [LARGE SCALE GENOMIC DNA]</scope>
    <source>
        <strain evidence="9">DSM122</strain>
    </source>
</reference>
<keyword evidence="4 6" id="KW-0460">Magnesium</keyword>
<dbReference type="InterPro" id="IPR005000">
    <property type="entry name" value="Aldolase/citrate-lyase_domain"/>
</dbReference>
<dbReference type="STRING" id="1150469.RSPPHO_00107"/>
<dbReference type="KEGG" id="rpm:RSPPHO_00107"/>
<dbReference type="GO" id="GO:0000287">
    <property type="term" value="F:magnesium ion binding"/>
    <property type="evidence" value="ECO:0007669"/>
    <property type="project" value="TreeGrafter"/>
</dbReference>
<dbReference type="HOGENOM" id="CLU_044864_0_1_5"/>
<dbReference type="GO" id="GO:0008815">
    <property type="term" value="F:citrate (pro-3S)-lyase activity"/>
    <property type="evidence" value="ECO:0007669"/>
    <property type="project" value="UniProtKB-EC"/>
</dbReference>
<name>H6SIV6_PARPM</name>
<evidence type="ECO:0000256" key="6">
    <source>
        <dbReference type="PIRSR" id="PIRSR015582-2"/>
    </source>
</evidence>
<proteinExistence type="inferred from homology"/>
<evidence type="ECO:0000313" key="9">
    <source>
        <dbReference type="Proteomes" id="UP000033220"/>
    </source>
</evidence>
<feature type="binding site" evidence="6">
    <location>
        <position position="228"/>
    </location>
    <ligand>
        <name>Mg(2+)</name>
        <dbReference type="ChEBI" id="CHEBI:18420"/>
    </ligand>
</feature>
<keyword evidence="3 6" id="KW-0479">Metal-binding</keyword>
<dbReference type="GO" id="GO:0006107">
    <property type="term" value="P:oxaloacetate metabolic process"/>
    <property type="evidence" value="ECO:0007669"/>
    <property type="project" value="TreeGrafter"/>
</dbReference>
<feature type="domain" description="HpcH/HpaI aldolase/citrate lyase" evidence="7">
    <location>
        <begin position="80"/>
        <end position="319"/>
    </location>
</feature>
<organism evidence="8 9">
    <name type="scientific">Pararhodospirillum photometricum DSM 122</name>
    <dbReference type="NCBI Taxonomy" id="1150469"/>
    <lineage>
        <taxon>Bacteria</taxon>
        <taxon>Pseudomonadati</taxon>
        <taxon>Pseudomonadota</taxon>
        <taxon>Alphaproteobacteria</taxon>
        <taxon>Rhodospirillales</taxon>
        <taxon>Rhodospirillaceae</taxon>
        <taxon>Pararhodospirillum</taxon>
    </lineage>
</organism>
<dbReference type="InterPro" id="IPR040442">
    <property type="entry name" value="Pyrv_kinase-like_dom_sf"/>
</dbReference>
<sequence>MPGKTTIEVLPQEWRGLGRLASPAFPFLCTCKKPLRPGIVPREAPVRQGGARHEKRVEQDMSFTLVTPAPARLNRSEQAVPGSNTKFLQKAATGDADVVFLDLEDAVAPSEKEAARRNIITALNEYDWSSKTVSLRINGLDTHYMYRDIIEVLEGAPGKLDLIMIPKVGTAADVYAVDMLVTQVEAATGVSKRIGFELIIETALGMANIDAIAAASPRNESLHFGVADYAASTKARTTSIGGPNADYGVLTDVLADGSRAYHWGDMWHYAIARMVVAARAHGLRAIDGPFGDIKDGEGYKAQARRAAVLGCEGKWAIHPSQTTLANEVFTPSEAEVAQAQAILDAMTQAKAEGKGAVTLNGRLIDIASIKQAEVLVDMARQIHGH</sequence>
<evidence type="ECO:0000259" key="7">
    <source>
        <dbReference type="Pfam" id="PF03328"/>
    </source>
</evidence>
<dbReference type="eggNOG" id="COG2301">
    <property type="taxonomic scope" value="Bacteria"/>
</dbReference>